<name>A0A1V2DR75_9GAMM</name>
<accession>A0A1V2DR75</accession>
<dbReference type="STRING" id="135739.BTO32_10720"/>
<feature type="domain" description="Flagellar assembly protein T C-terminal" evidence="1">
    <location>
        <begin position="340"/>
        <end position="412"/>
    </location>
</feature>
<evidence type="ECO:0000259" key="1">
    <source>
        <dbReference type="Pfam" id="PF16538"/>
    </source>
</evidence>
<dbReference type="InterPro" id="IPR032370">
    <property type="entry name" value="FlgT_N"/>
</dbReference>
<dbReference type="InterPro" id="IPR038180">
    <property type="entry name" value="FlgT_N_sf"/>
</dbReference>
<organism evidence="4 5">
    <name type="scientific">Marinobacter lutaoensis</name>
    <dbReference type="NCBI Taxonomy" id="135739"/>
    <lineage>
        <taxon>Bacteria</taxon>
        <taxon>Pseudomonadati</taxon>
        <taxon>Pseudomonadota</taxon>
        <taxon>Gammaproteobacteria</taxon>
        <taxon>Pseudomonadales</taxon>
        <taxon>Marinobacteraceae</taxon>
        <taxon>Marinobacter</taxon>
    </lineage>
</organism>
<dbReference type="Gene3D" id="3.40.50.10610">
    <property type="entry name" value="ABC-type transport auxiliary lipoprotein component"/>
    <property type="match status" value="1"/>
</dbReference>
<gene>
    <name evidence="4" type="ORF">BTO32_10720</name>
</gene>
<dbReference type="EMBL" id="MSCW01000007">
    <property type="protein sequence ID" value="ONF43158.1"/>
    <property type="molecule type" value="Genomic_DNA"/>
</dbReference>
<evidence type="ECO:0000259" key="2">
    <source>
        <dbReference type="Pfam" id="PF16539"/>
    </source>
</evidence>
<comment type="caution">
    <text evidence="4">The sequence shown here is derived from an EMBL/GenBank/DDBJ whole genome shotgun (WGS) entry which is preliminary data.</text>
</comment>
<dbReference type="OrthoDB" id="8778507at2"/>
<proteinExistence type="predicted"/>
<reference evidence="4 5" key="1">
    <citation type="submission" date="2016-12" db="EMBL/GenBank/DDBJ databases">
        <title>Marinobacter lutaoensis whole genome sequencing.</title>
        <authorList>
            <person name="Verma A."/>
            <person name="Krishnamurthi S."/>
        </authorList>
    </citation>
    <scope>NUCLEOTIDE SEQUENCE [LARGE SCALE GENOMIC DNA]</scope>
    <source>
        <strain evidence="4 5">T5054</strain>
    </source>
</reference>
<dbReference type="InterPro" id="IPR032386">
    <property type="entry name" value="FlgT_M"/>
</dbReference>
<feature type="domain" description="Flagellar assembly protein T middle" evidence="2">
    <location>
        <begin position="133"/>
        <end position="287"/>
    </location>
</feature>
<feature type="domain" description="Flagellar assembly protein T N-terminal" evidence="3">
    <location>
        <begin position="38"/>
        <end position="124"/>
    </location>
</feature>
<dbReference type="AlphaFoldDB" id="A0A1V2DR75"/>
<dbReference type="Gene3D" id="2.40.10.410">
    <property type="entry name" value="FlgT, C-terminal domain"/>
    <property type="match status" value="1"/>
</dbReference>
<evidence type="ECO:0008006" key="6">
    <source>
        <dbReference type="Google" id="ProtNLM"/>
    </source>
</evidence>
<dbReference type="InterPro" id="IPR038165">
    <property type="entry name" value="FlgT_C_sf"/>
</dbReference>
<dbReference type="InterPro" id="IPR032388">
    <property type="entry name" value="FlgT_C"/>
</dbReference>
<dbReference type="Pfam" id="PF16538">
    <property type="entry name" value="FlgT_C"/>
    <property type="match status" value="1"/>
</dbReference>
<dbReference type="Pfam" id="PF16539">
    <property type="entry name" value="FlgT_M"/>
    <property type="match status" value="1"/>
</dbReference>
<evidence type="ECO:0000313" key="5">
    <source>
        <dbReference type="Proteomes" id="UP000189339"/>
    </source>
</evidence>
<dbReference type="RefSeq" id="WP_076724636.1">
    <property type="nucleotide sequence ID" value="NZ_MSCW01000007.1"/>
</dbReference>
<protein>
    <recommendedName>
        <fullName evidence="6">Flagellar assembly protein T N-terminal domain-containing protein</fullName>
    </recommendedName>
</protein>
<evidence type="ECO:0000259" key="3">
    <source>
        <dbReference type="Pfam" id="PF16548"/>
    </source>
</evidence>
<dbReference type="Pfam" id="PF16548">
    <property type="entry name" value="FlgT_N"/>
    <property type="match status" value="1"/>
</dbReference>
<dbReference type="Gene3D" id="3.30.1660.40">
    <property type="entry name" value="FlgT, N-terminal domain"/>
    <property type="match status" value="1"/>
</dbReference>
<evidence type="ECO:0000313" key="4">
    <source>
        <dbReference type="EMBL" id="ONF43158.1"/>
    </source>
</evidence>
<sequence>MVCSQSAASRYRRPGRRLAAGLLAGFLAMLAPAAGAVILEGVGHAVILNGDLDSARAAAREAALRDLALRYEARVSTRETVENGVLTESRVDVATQARARHVEIVSEQRTGDRLRLVVRADMTEPPAICRAAEAARLKKRVAITGFPLLQPGQAQTGRLDDAGEVLPQRLQAGLRDSGRLEVLSATGLSLFGDAVDAPTWQGNDNRLSNVARLARELGAQFVVTGVIRDLGFTDPTAWDTSVWGGFKRSLGAVDQNRRFVVDLMVFDGFSGSPFYQERFATEAEWRTVSGRSTGFASAGFESTAYGQAVTRTLAEMTQAVVDVLACQPFMTRVVRVEGPSVTLASGATAGLRPGDELHVYRSARHWDALAGAPELRDAGVSVTLNNVHPEFSSGRMPKLAGQVNVQRDDLAIIW</sequence>
<dbReference type="Proteomes" id="UP000189339">
    <property type="component" value="Unassembled WGS sequence"/>
</dbReference>
<keyword evidence="5" id="KW-1185">Reference proteome</keyword>